<dbReference type="EMBL" id="JAVRRR010000173">
    <property type="protein sequence ID" value="KAK5145139.1"/>
    <property type="molecule type" value="Genomic_DNA"/>
</dbReference>
<comment type="caution">
    <text evidence="1">The sequence shown here is derived from an EMBL/GenBank/DDBJ whole genome shotgun (WGS) entry which is preliminary data.</text>
</comment>
<organism evidence="1 2">
    <name type="scientific">Rachicladosporium monterosium</name>
    <dbReference type="NCBI Taxonomy" id="1507873"/>
    <lineage>
        <taxon>Eukaryota</taxon>
        <taxon>Fungi</taxon>
        <taxon>Dikarya</taxon>
        <taxon>Ascomycota</taxon>
        <taxon>Pezizomycotina</taxon>
        <taxon>Dothideomycetes</taxon>
        <taxon>Dothideomycetidae</taxon>
        <taxon>Cladosporiales</taxon>
        <taxon>Cladosporiaceae</taxon>
        <taxon>Rachicladosporium</taxon>
    </lineage>
</organism>
<protein>
    <submittedName>
        <fullName evidence="1">Uncharacterized protein</fullName>
    </submittedName>
</protein>
<evidence type="ECO:0000313" key="2">
    <source>
        <dbReference type="Proteomes" id="UP001308179"/>
    </source>
</evidence>
<evidence type="ECO:0000313" key="1">
    <source>
        <dbReference type="EMBL" id="KAK5145139.1"/>
    </source>
</evidence>
<sequence length="207" mass="21494">MIAGFVLGSGPDGREFGDGLFGLPGCGKAELGEKVGLGWTAPRERRERAKSGSEASRLMASSLVPEAWACGRTVGPGWSFGAGGGGGGALRVGCEVVGARVGYLRDAAPAAREALDADEPISDLCIEKGEGSVTIGFDGDTKVSALLPNADKGLVFPPSIASSAISFASSTLTPIRQSTKVYQYLHHLHRRGADNHHQQHAACIHRT</sequence>
<keyword evidence="2" id="KW-1185">Reference proteome</keyword>
<dbReference type="Proteomes" id="UP001308179">
    <property type="component" value="Unassembled WGS sequence"/>
</dbReference>
<gene>
    <name evidence="1" type="ORF">LTR32_003060</name>
</gene>
<name>A0ABR0L8L2_9PEZI</name>
<reference evidence="1 2" key="1">
    <citation type="submission" date="2023-08" db="EMBL/GenBank/DDBJ databases">
        <title>Black Yeasts Isolated from many extreme environments.</title>
        <authorList>
            <person name="Coleine C."/>
            <person name="Stajich J.E."/>
            <person name="Selbmann L."/>
        </authorList>
    </citation>
    <scope>NUCLEOTIDE SEQUENCE [LARGE SCALE GENOMIC DNA]</scope>
    <source>
        <strain evidence="1 2">CCFEE 5386</strain>
    </source>
</reference>
<proteinExistence type="predicted"/>
<accession>A0ABR0L8L2</accession>